<evidence type="ECO:0000256" key="3">
    <source>
        <dbReference type="SAM" id="MobiDB-lite"/>
    </source>
</evidence>
<keyword evidence="6" id="KW-1185">Reference proteome</keyword>
<comment type="caution">
    <text evidence="5">The sequence shown here is derived from an EMBL/GenBank/DDBJ whole genome shotgun (WGS) entry which is preliminary data.</text>
</comment>
<sequence length="271" mass="28408">MVTDPWLRCRAPRDAAAARVVCLPHAGGTAGYYAPWGTELPRGVELSAVQYPGREDRILEPPPARLDALVADIAAALLPLTDRPLTLYGHSLGAVVAYEVARRLETAYGVTPAHLVVSGRRAPSVPVCGDLHRRPDEELVAELARLGGTRAELLRDPGVRSVLLPAVRADFALAETYTHRPGPPLACPVTAVIGTADTEVDEAQARRWAAHTTGAFAFHALPGGHFFSVPDRAPVLALLAGATGAARPPDGAGRSAPDGLCPVPSESESTA</sequence>
<feature type="domain" description="Thioesterase TesA-like" evidence="4">
    <location>
        <begin position="21"/>
        <end position="239"/>
    </location>
</feature>
<accession>A0ABP5HC70</accession>
<keyword evidence="2 5" id="KW-0378">Hydrolase</keyword>
<dbReference type="SMART" id="SM00824">
    <property type="entry name" value="PKS_TE"/>
    <property type="match status" value="1"/>
</dbReference>
<evidence type="ECO:0000313" key="5">
    <source>
        <dbReference type="EMBL" id="GAA2069012.1"/>
    </source>
</evidence>
<feature type="region of interest" description="Disordered" evidence="3">
    <location>
        <begin position="245"/>
        <end position="271"/>
    </location>
</feature>
<comment type="similarity">
    <text evidence="1">Belongs to the thioesterase family.</text>
</comment>
<gene>
    <name evidence="5" type="ORF">GCM10009801_18000</name>
</gene>
<organism evidence="5 6">
    <name type="scientific">Streptomyces albiaxialis</name>
    <dbReference type="NCBI Taxonomy" id="329523"/>
    <lineage>
        <taxon>Bacteria</taxon>
        <taxon>Bacillati</taxon>
        <taxon>Actinomycetota</taxon>
        <taxon>Actinomycetes</taxon>
        <taxon>Kitasatosporales</taxon>
        <taxon>Streptomycetaceae</taxon>
        <taxon>Streptomyces</taxon>
    </lineage>
</organism>
<dbReference type="Gene3D" id="3.40.50.1820">
    <property type="entry name" value="alpha/beta hydrolase"/>
    <property type="match status" value="1"/>
</dbReference>
<name>A0ABP5HC70_9ACTN</name>
<dbReference type="Pfam" id="PF00975">
    <property type="entry name" value="Thioesterase"/>
    <property type="match status" value="1"/>
</dbReference>
<reference evidence="6" key="1">
    <citation type="journal article" date="2019" name="Int. J. Syst. Evol. Microbiol.">
        <title>The Global Catalogue of Microorganisms (GCM) 10K type strain sequencing project: providing services to taxonomists for standard genome sequencing and annotation.</title>
        <authorList>
            <consortium name="The Broad Institute Genomics Platform"/>
            <consortium name="The Broad Institute Genome Sequencing Center for Infectious Disease"/>
            <person name="Wu L."/>
            <person name="Ma J."/>
        </authorList>
    </citation>
    <scope>NUCLEOTIDE SEQUENCE [LARGE SCALE GENOMIC DNA]</scope>
    <source>
        <strain evidence="6">JCM 15478</strain>
    </source>
</reference>
<evidence type="ECO:0000313" key="6">
    <source>
        <dbReference type="Proteomes" id="UP001500016"/>
    </source>
</evidence>
<protein>
    <submittedName>
        <fullName evidence="5">Alpha/beta fold hydrolase</fullName>
    </submittedName>
</protein>
<evidence type="ECO:0000259" key="4">
    <source>
        <dbReference type="SMART" id="SM00824"/>
    </source>
</evidence>
<dbReference type="InterPro" id="IPR020802">
    <property type="entry name" value="TesA-like"/>
</dbReference>
<dbReference type="PANTHER" id="PTHR11487:SF0">
    <property type="entry name" value="S-ACYL FATTY ACID SYNTHASE THIOESTERASE, MEDIUM CHAIN"/>
    <property type="match status" value="1"/>
</dbReference>
<evidence type="ECO:0000256" key="2">
    <source>
        <dbReference type="ARBA" id="ARBA00022801"/>
    </source>
</evidence>
<dbReference type="InterPro" id="IPR012223">
    <property type="entry name" value="TEII"/>
</dbReference>
<dbReference type="InterPro" id="IPR029058">
    <property type="entry name" value="AB_hydrolase_fold"/>
</dbReference>
<dbReference type="PANTHER" id="PTHR11487">
    <property type="entry name" value="THIOESTERASE"/>
    <property type="match status" value="1"/>
</dbReference>
<dbReference type="EMBL" id="BAAAPE010000005">
    <property type="protein sequence ID" value="GAA2069012.1"/>
    <property type="molecule type" value="Genomic_DNA"/>
</dbReference>
<dbReference type="Proteomes" id="UP001500016">
    <property type="component" value="Unassembled WGS sequence"/>
</dbReference>
<evidence type="ECO:0000256" key="1">
    <source>
        <dbReference type="ARBA" id="ARBA00007169"/>
    </source>
</evidence>
<dbReference type="InterPro" id="IPR001031">
    <property type="entry name" value="Thioesterase"/>
</dbReference>
<proteinExistence type="inferred from homology"/>
<dbReference type="GO" id="GO:0016787">
    <property type="term" value="F:hydrolase activity"/>
    <property type="evidence" value="ECO:0007669"/>
    <property type="project" value="UniProtKB-KW"/>
</dbReference>
<dbReference type="SUPFAM" id="SSF53474">
    <property type="entry name" value="alpha/beta-Hydrolases"/>
    <property type="match status" value="1"/>
</dbReference>